<proteinExistence type="inferred from homology"/>
<dbReference type="InterPro" id="IPR035906">
    <property type="entry name" value="MetI-like_sf"/>
</dbReference>
<evidence type="ECO:0000256" key="3">
    <source>
        <dbReference type="ARBA" id="ARBA00022475"/>
    </source>
</evidence>
<dbReference type="AlphaFoldDB" id="A0A502EHC7"/>
<evidence type="ECO:0000256" key="6">
    <source>
        <dbReference type="ARBA" id="ARBA00023136"/>
    </source>
</evidence>
<comment type="caution">
    <text evidence="9">The sequence shown here is derived from an EMBL/GenBank/DDBJ whole genome shotgun (WGS) entry which is preliminary data.</text>
</comment>
<dbReference type="RefSeq" id="WP_140688274.1">
    <property type="nucleotide sequence ID" value="NZ_RCZG01000001.1"/>
</dbReference>
<feature type="transmembrane region" description="Helical" evidence="7">
    <location>
        <begin position="297"/>
        <end position="316"/>
    </location>
</feature>
<protein>
    <submittedName>
        <fullName evidence="9">ABC transporter permease</fullName>
    </submittedName>
</protein>
<evidence type="ECO:0000256" key="4">
    <source>
        <dbReference type="ARBA" id="ARBA00022692"/>
    </source>
</evidence>
<keyword evidence="3" id="KW-1003">Cell membrane</keyword>
<dbReference type="Pfam" id="PF00528">
    <property type="entry name" value="BPD_transp_1"/>
    <property type="match status" value="1"/>
</dbReference>
<dbReference type="InterPro" id="IPR000515">
    <property type="entry name" value="MetI-like"/>
</dbReference>
<evidence type="ECO:0000256" key="2">
    <source>
        <dbReference type="ARBA" id="ARBA00022448"/>
    </source>
</evidence>
<evidence type="ECO:0000313" key="10">
    <source>
        <dbReference type="Proteomes" id="UP000320095"/>
    </source>
</evidence>
<evidence type="ECO:0000256" key="7">
    <source>
        <dbReference type="RuleBase" id="RU363032"/>
    </source>
</evidence>
<organism evidence="9 10">
    <name type="scientific">Mycolicibacterium hodleri</name>
    <dbReference type="NCBI Taxonomy" id="49897"/>
    <lineage>
        <taxon>Bacteria</taxon>
        <taxon>Bacillati</taxon>
        <taxon>Actinomycetota</taxon>
        <taxon>Actinomycetes</taxon>
        <taxon>Mycobacteriales</taxon>
        <taxon>Mycobacteriaceae</taxon>
        <taxon>Mycolicibacterium</taxon>
    </lineage>
</organism>
<accession>A0A502EHC7</accession>
<name>A0A502EHC7_9MYCO</name>
<dbReference type="InterPro" id="IPR045621">
    <property type="entry name" value="BPD_transp_1_N"/>
</dbReference>
<dbReference type="PANTHER" id="PTHR43163">
    <property type="entry name" value="DIPEPTIDE TRANSPORT SYSTEM PERMEASE PROTEIN DPPB-RELATED"/>
    <property type="match status" value="1"/>
</dbReference>
<dbReference type="GO" id="GO:0005886">
    <property type="term" value="C:plasma membrane"/>
    <property type="evidence" value="ECO:0007669"/>
    <property type="project" value="UniProtKB-SubCell"/>
</dbReference>
<dbReference type="EMBL" id="RCZG01000001">
    <property type="protein sequence ID" value="TPG37133.1"/>
    <property type="molecule type" value="Genomic_DNA"/>
</dbReference>
<evidence type="ECO:0000256" key="1">
    <source>
        <dbReference type="ARBA" id="ARBA00004651"/>
    </source>
</evidence>
<evidence type="ECO:0000256" key="5">
    <source>
        <dbReference type="ARBA" id="ARBA00022989"/>
    </source>
</evidence>
<keyword evidence="10" id="KW-1185">Reference proteome</keyword>
<dbReference type="CDD" id="cd06261">
    <property type="entry name" value="TM_PBP2"/>
    <property type="match status" value="1"/>
</dbReference>
<feature type="transmembrane region" description="Helical" evidence="7">
    <location>
        <begin position="197"/>
        <end position="216"/>
    </location>
</feature>
<dbReference type="Gene3D" id="1.10.3720.10">
    <property type="entry name" value="MetI-like"/>
    <property type="match status" value="1"/>
</dbReference>
<sequence>MTSFLIRRLSTAVLILLILSFVIFLLQSVSPGDPARAYVGANASNEMVATERQRLGLNDPMLEQFARFIGGIFTGDLGRSLRTRQPVTADIATYLPATAELVTAAFLVALALAALYALSGALRWPGASVGRGVLLLLATAPPFLLALVGIIVFFGQLGWLPARGVGDFQDPGPFGMQLLDTVLHGQTDAFADALQHLLLPAVVLSIAPAVAIGRVFRSSLQGVLGVDYVRTARSKGLSETQVVLHHVVRNAIGPALSMAGLQLGFMFAGVVVVEQVFSWPGIGNYLAASIPVADFPAIAGVTLVLGAIYVLSNVVVDLLQALADPRVVAE</sequence>
<evidence type="ECO:0000259" key="8">
    <source>
        <dbReference type="PROSITE" id="PS50928"/>
    </source>
</evidence>
<feature type="transmembrane region" description="Helical" evidence="7">
    <location>
        <begin position="134"/>
        <end position="154"/>
    </location>
</feature>
<keyword evidence="5 7" id="KW-1133">Transmembrane helix</keyword>
<dbReference type="Pfam" id="PF19300">
    <property type="entry name" value="BPD_transp_1_N"/>
    <property type="match status" value="1"/>
</dbReference>
<comment type="similarity">
    <text evidence="7">Belongs to the binding-protein-dependent transport system permease family.</text>
</comment>
<gene>
    <name evidence="9" type="ORF">EAH80_04605</name>
</gene>
<feature type="transmembrane region" description="Helical" evidence="7">
    <location>
        <begin position="255"/>
        <end position="277"/>
    </location>
</feature>
<dbReference type="SUPFAM" id="SSF161098">
    <property type="entry name" value="MetI-like"/>
    <property type="match status" value="1"/>
</dbReference>
<feature type="domain" description="ABC transmembrane type-1" evidence="8">
    <location>
        <begin position="95"/>
        <end position="320"/>
    </location>
</feature>
<keyword evidence="4 7" id="KW-0812">Transmembrane</keyword>
<dbReference type="GO" id="GO:0071916">
    <property type="term" value="F:dipeptide transmembrane transporter activity"/>
    <property type="evidence" value="ECO:0007669"/>
    <property type="project" value="TreeGrafter"/>
</dbReference>
<evidence type="ECO:0000313" key="9">
    <source>
        <dbReference type="EMBL" id="TPG37133.1"/>
    </source>
</evidence>
<keyword evidence="6 7" id="KW-0472">Membrane</keyword>
<feature type="transmembrane region" description="Helical" evidence="7">
    <location>
        <begin position="101"/>
        <end position="122"/>
    </location>
</feature>
<dbReference type="PANTHER" id="PTHR43163:SF6">
    <property type="entry name" value="DIPEPTIDE TRANSPORT SYSTEM PERMEASE PROTEIN DPPB-RELATED"/>
    <property type="match status" value="1"/>
</dbReference>
<reference evidence="9 10" key="1">
    <citation type="journal article" date="2019" name="Environ. Microbiol.">
        <title>Species interactions and distinct microbial communities in high Arctic permafrost affected cryosols are associated with the CH4 and CO2 gas fluxes.</title>
        <authorList>
            <person name="Altshuler I."/>
            <person name="Hamel J."/>
            <person name="Turney S."/>
            <person name="Magnuson E."/>
            <person name="Levesque R."/>
            <person name="Greer C."/>
            <person name="Whyte L.G."/>
        </authorList>
    </citation>
    <scope>NUCLEOTIDE SEQUENCE [LARGE SCALE GENOMIC DNA]</scope>
    <source>
        <strain evidence="9 10">S5.20</strain>
    </source>
</reference>
<dbReference type="Proteomes" id="UP000320095">
    <property type="component" value="Unassembled WGS sequence"/>
</dbReference>
<dbReference type="OrthoDB" id="147639at2"/>
<keyword evidence="2 7" id="KW-0813">Transport</keyword>
<dbReference type="PROSITE" id="PS50928">
    <property type="entry name" value="ABC_TM1"/>
    <property type="match status" value="1"/>
</dbReference>
<comment type="subcellular location">
    <subcellularLocation>
        <location evidence="1 7">Cell membrane</location>
        <topology evidence="1 7">Multi-pass membrane protein</topology>
    </subcellularLocation>
</comment>